<dbReference type="Pfam" id="PF00425">
    <property type="entry name" value="Chorismate_bind"/>
    <property type="match status" value="1"/>
</dbReference>
<name>A0A7K0K1U5_9ACTO</name>
<evidence type="ECO:0000313" key="2">
    <source>
        <dbReference type="EMBL" id="MST49015.1"/>
    </source>
</evidence>
<accession>A0A7K0K1U5</accession>
<keyword evidence="3" id="KW-1185">Reference proteome</keyword>
<dbReference type="Gene3D" id="3.60.120.10">
    <property type="entry name" value="Anthranilate synthase"/>
    <property type="match status" value="1"/>
</dbReference>
<dbReference type="PANTHER" id="PTHR42839">
    <property type="entry name" value="ISOCHORISMATE SYNTHASE ENTC"/>
    <property type="match status" value="1"/>
</dbReference>
<evidence type="ECO:0000259" key="1">
    <source>
        <dbReference type="Pfam" id="PF00425"/>
    </source>
</evidence>
<comment type="caution">
    <text evidence="2">The sequence shown here is derived from an EMBL/GenBank/DDBJ whole genome shotgun (WGS) entry which is preliminary data.</text>
</comment>
<dbReference type="SUPFAM" id="SSF56322">
    <property type="entry name" value="ADC synthase"/>
    <property type="match status" value="1"/>
</dbReference>
<evidence type="ECO:0000313" key="3">
    <source>
        <dbReference type="Proteomes" id="UP000442535"/>
    </source>
</evidence>
<proteinExistence type="predicted"/>
<gene>
    <name evidence="2" type="ORF">FYJ63_01905</name>
</gene>
<dbReference type="EMBL" id="VUMY01000002">
    <property type="protein sequence ID" value="MST49015.1"/>
    <property type="molecule type" value="Genomic_DNA"/>
</dbReference>
<dbReference type="InterPro" id="IPR015890">
    <property type="entry name" value="Chorismate_C"/>
</dbReference>
<dbReference type="Proteomes" id="UP000442535">
    <property type="component" value="Unassembled WGS sequence"/>
</dbReference>
<dbReference type="AlphaFoldDB" id="A0A7K0K1U5"/>
<sequence length="375" mass="40310">MNPAWSYQGNPALGKAGAAWFLVSKHAKVDDPLQHPGTGLIAFASFGFSPETPAVFEVPRFLFGRDDRGSWLTVAYQAHAPTPELAASLRAEALAWRDAAKASRQPPRTPIPVHAPKQTGRTAYEENVAAAVAAIQAGEAQKIVMARRVEYSLKGEPDPQEISSRLAELLGEKYPSCWIFSIGGLVGATPEMLLEARDNRAHARVLAGTASPGENINLLESRKNLHEHEVAVASVTEPLDALEVELQTAGPYLLNLPNLTHLATDVSLVIPPHKTLFYLLEAIHPTAAVGGLPRRAAVEFIKSHEPSRGRYAGPVGWVDARGGGQLALALRCAQVEKRSLVAWAGAGIMADSDPETEFAETEAKLAPIRDCLEID</sequence>
<feature type="domain" description="Chorismate-utilising enzyme C-terminal" evidence="1">
    <location>
        <begin position="122"/>
        <end position="364"/>
    </location>
</feature>
<protein>
    <submittedName>
        <fullName evidence="2">Isochorismate synthase</fullName>
    </submittedName>
</protein>
<dbReference type="InterPro" id="IPR005801">
    <property type="entry name" value="ADC_synthase"/>
</dbReference>
<organism evidence="2 3">
    <name type="scientific">Mobiluncus porci</name>
    <dbReference type="NCBI Taxonomy" id="2652278"/>
    <lineage>
        <taxon>Bacteria</taxon>
        <taxon>Bacillati</taxon>
        <taxon>Actinomycetota</taxon>
        <taxon>Actinomycetes</taxon>
        <taxon>Actinomycetales</taxon>
        <taxon>Actinomycetaceae</taxon>
        <taxon>Mobiluncus</taxon>
    </lineage>
</organism>
<dbReference type="PANTHER" id="PTHR42839:SF2">
    <property type="entry name" value="ISOCHORISMATE SYNTHASE ENTC"/>
    <property type="match status" value="1"/>
</dbReference>
<reference evidence="2 3" key="1">
    <citation type="submission" date="2019-08" db="EMBL/GenBank/DDBJ databases">
        <title>In-depth cultivation of the pig gut microbiome towards novel bacterial diversity and tailored functional studies.</title>
        <authorList>
            <person name="Wylensek D."/>
            <person name="Hitch T.C.A."/>
            <person name="Clavel T."/>
        </authorList>
    </citation>
    <scope>NUCLEOTIDE SEQUENCE [LARGE SCALE GENOMIC DNA]</scope>
    <source>
        <strain evidence="2 3">RF-GAM-744-WT-7</strain>
    </source>
</reference>